<dbReference type="PROSITE" id="PS50977">
    <property type="entry name" value="HTH_TETR_2"/>
    <property type="match status" value="1"/>
</dbReference>
<name>A0A7K3MBJ8_9ACTN</name>
<dbReference type="Proteomes" id="UP000460435">
    <property type="component" value="Unassembled WGS sequence"/>
</dbReference>
<dbReference type="Gene3D" id="1.10.357.10">
    <property type="entry name" value="Tetracycline Repressor, domain 2"/>
    <property type="match status" value="1"/>
</dbReference>
<reference evidence="4 5" key="1">
    <citation type="submission" date="2019-11" db="EMBL/GenBank/DDBJ databases">
        <authorList>
            <person name="Li X.-J."/>
            <person name="Feng X.-M."/>
        </authorList>
    </citation>
    <scope>NUCLEOTIDE SEQUENCE [LARGE SCALE GENOMIC DNA]</scope>
    <source>
        <strain evidence="4 5">XMNu-373</strain>
    </source>
</reference>
<gene>
    <name evidence="4" type="ORF">F7O44_26790</name>
</gene>
<dbReference type="InterPro" id="IPR041583">
    <property type="entry name" value="TetR_C_31"/>
</dbReference>
<organism evidence="4 5">
    <name type="scientific">Phytoactinopolyspora mesophila</name>
    <dbReference type="NCBI Taxonomy" id="2650750"/>
    <lineage>
        <taxon>Bacteria</taxon>
        <taxon>Bacillati</taxon>
        <taxon>Actinomycetota</taxon>
        <taxon>Actinomycetes</taxon>
        <taxon>Jiangellales</taxon>
        <taxon>Jiangellaceae</taxon>
        <taxon>Phytoactinopolyspora</taxon>
    </lineage>
</organism>
<dbReference type="GO" id="GO:0003677">
    <property type="term" value="F:DNA binding"/>
    <property type="evidence" value="ECO:0007669"/>
    <property type="project" value="UniProtKB-UniRule"/>
</dbReference>
<dbReference type="AlphaFoldDB" id="A0A7K3MBJ8"/>
<comment type="caution">
    <text evidence="4">The sequence shown here is derived from an EMBL/GenBank/DDBJ whole genome shotgun (WGS) entry which is preliminary data.</text>
</comment>
<dbReference type="SUPFAM" id="SSF46689">
    <property type="entry name" value="Homeodomain-like"/>
    <property type="match status" value="1"/>
</dbReference>
<proteinExistence type="predicted"/>
<keyword evidence="5" id="KW-1185">Reference proteome</keyword>
<dbReference type="Pfam" id="PF17940">
    <property type="entry name" value="TetR_C_31"/>
    <property type="match status" value="1"/>
</dbReference>
<accession>A0A7K3MBJ8</accession>
<keyword evidence="1 2" id="KW-0238">DNA-binding</keyword>
<evidence type="ECO:0000313" key="5">
    <source>
        <dbReference type="Proteomes" id="UP000460435"/>
    </source>
</evidence>
<feature type="DNA-binding region" description="H-T-H motif" evidence="2">
    <location>
        <begin position="24"/>
        <end position="43"/>
    </location>
</feature>
<evidence type="ECO:0000313" key="4">
    <source>
        <dbReference type="EMBL" id="NDL60689.1"/>
    </source>
</evidence>
<dbReference type="InterPro" id="IPR001647">
    <property type="entry name" value="HTH_TetR"/>
</dbReference>
<sequence>MSRRVEIAEAAITTLAREGMRGLTHRAVDRTARLPEGSTSYYFRTRYALLRAIVDQLVEHDAVEIPALTPGDLDQFADAAAVLVHQWLTVGRDRQLARYELSVESTRRPELRAPFVVAGARIRAMVAAQLEAAGVGEAEEKADDFSAFLDGLVFDEIAGAGRRGLSVDRLRGKIQAMLNAVTS</sequence>
<dbReference type="RefSeq" id="WP_162453393.1">
    <property type="nucleotide sequence ID" value="NZ_WLZY01000013.1"/>
</dbReference>
<dbReference type="InterPro" id="IPR009057">
    <property type="entry name" value="Homeodomain-like_sf"/>
</dbReference>
<dbReference type="EMBL" id="WLZY01000013">
    <property type="protein sequence ID" value="NDL60689.1"/>
    <property type="molecule type" value="Genomic_DNA"/>
</dbReference>
<evidence type="ECO:0000259" key="3">
    <source>
        <dbReference type="PROSITE" id="PS50977"/>
    </source>
</evidence>
<feature type="domain" description="HTH tetR-type" evidence="3">
    <location>
        <begin position="1"/>
        <end position="61"/>
    </location>
</feature>
<evidence type="ECO:0000256" key="2">
    <source>
        <dbReference type="PROSITE-ProRule" id="PRU00335"/>
    </source>
</evidence>
<evidence type="ECO:0000256" key="1">
    <source>
        <dbReference type="ARBA" id="ARBA00023125"/>
    </source>
</evidence>
<protein>
    <submittedName>
        <fullName evidence="4">TetR family transcriptional regulator</fullName>
    </submittedName>
</protein>